<name>A0A814MZF1_9BILA</name>
<keyword evidence="1" id="KW-1133">Transmembrane helix</keyword>
<dbReference type="AlphaFoldDB" id="A0A814MZF1"/>
<dbReference type="EMBL" id="CAJNOC010006762">
    <property type="protein sequence ID" value="CAF1085365.1"/>
    <property type="molecule type" value="Genomic_DNA"/>
</dbReference>
<comment type="caution">
    <text evidence="2">The sequence shown here is derived from an EMBL/GenBank/DDBJ whole genome shotgun (WGS) entry which is preliminary data.</text>
</comment>
<proteinExistence type="predicted"/>
<protein>
    <submittedName>
        <fullName evidence="2">Uncharacterized protein</fullName>
    </submittedName>
</protein>
<evidence type="ECO:0000313" key="3">
    <source>
        <dbReference type="Proteomes" id="UP000663879"/>
    </source>
</evidence>
<evidence type="ECO:0000313" key="2">
    <source>
        <dbReference type="EMBL" id="CAF1085365.1"/>
    </source>
</evidence>
<keyword evidence="3" id="KW-1185">Reference proteome</keyword>
<reference evidence="2" key="1">
    <citation type="submission" date="2021-02" db="EMBL/GenBank/DDBJ databases">
        <authorList>
            <person name="Nowell W R."/>
        </authorList>
    </citation>
    <scope>NUCLEOTIDE SEQUENCE</scope>
    <source>
        <strain evidence="2">Ploen Becks lab</strain>
    </source>
</reference>
<dbReference type="Proteomes" id="UP000663879">
    <property type="component" value="Unassembled WGS sequence"/>
</dbReference>
<accession>A0A814MZF1</accession>
<feature type="transmembrane region" description="Helical" evidence="1">
    <location>
        <begin position="7"/>
        <end position="29"/>
    </location>
</feature>
<organism evidence="2 3">
    <name type="scientific">Brachionus calyciflorus</name>
    <dbReference type="NCBI Taxonomy" id="104777"/>
    <lineage>
        <taxon>Eukaryota</taxon>
        <taxon>Metazoa</taxon>
        <taxon>Spiralia</taxon>
        <taxon>Gnathifera</taxon>
        <taxon>Rotifera</taxon>
        <taxon>Eurotatoria</taxon>
        <taxon>Monogononta</taxon>
        <taxon>Pseudotrocha</taxon>
        <taxon>Ploima</taxon>
        <taxon>Brachionidae</taxon>
        <taxon>Brachionus</taxon>
    </lineage>
</organism>
<keyword evidence="1" id="KW-0812">Transmembrane</keyword>
<gene>
    <name evidence="2" type="ORF">OXX778_LOCUS20399</name>
</gene>
<evidence type="ECO:0000256" key="1">
    <source>
        <dbReference type="SAM" id="Phobius"/>
    </source>
</evidence>
<keyword evidence="1" id="KW-0472">Membrane</keyword>
<feature type="non-terminal residue" evidence="2">
    <location>
        <position position="177"/>
    </location>
</feature>
<sequence>MGEKKTVSYLVIGAYAAFVLGSSLLVGLLPPFVNRPTCKDDSAALVKQDIQFESISNQVLERPRREVQEQNEQTKRPDLNERISNFKKTYPGRIEELSTKFSRSVKSDGYGICEEIVNPQPGTNYPWYSQRLPDRYVPLHYDVELFVPQWTLSVYDGFMDMKVDIRGSSQDKYILVH</sequence>